<dbReference type="AlphaFoldDB" id="V4L7F0"/>
<evidence type="ECO:0000256" key="3">
    <source>
        <dbReference type="ARBA" id="ARBA00038471"/>
    </source>
</evidence>
<dbReference type="KEGG" id="eus:EUTSA_v10010004mg"/>
<dbReference type="PANTHER" id="PTHR36710">
    <property type="entry name" value="PECTINESTERASE INHIBITOR-LIKE"/>
    <property type="match status" value="1"/>
</dbReference>
<dbReference type="InterPro" id="IPR052421">
    <property type="entry name" value="PCW_Enzyme_Inhibitor"/>
</dbReference>
<evidence type="ECO:0000313" key="5">
    <source>
        <dbReference type="Proteomes" id="UP000030689"/>
    </source>
</evidence>
<dbReference type="EMBL" id="KI517683">
    <property type="protein sequence ID" value="ESQ35693.1"/>
    <property type="molecule type" value="Genomic_DNA"/>
</dbReference>
<dbReference type="Gramene" id="ESQ35693">
    <property type="protein sequence ID" value="ESQ35693"/>
    <property type="gene ID" value="EUTSA_v10010004mg"/>
</dbReference>
<evidence type="ECO:0008006" key="6">
    <source>
        <dbReference type="Google" id="ProtNLM"/>
    </source>
</evidence>
<keyword evidence="2" id="KW-1015">Disulfide bond</keyword>
<gene>
    <name evidence="4" type="ORF">EUTSA_v10010004mg</name>
</gene>
<proteinExistence type="inferred from homology"/>
<name>V4L7F0_EUTSA</name>
<accession>V4L7F0</accession>
<dbReference type="InterPro" id="IPR006501">
    <property type="entry name" value="Pectinesterase_inhib_dom"/>
</dbReference>
<organism evidence="4 5">
    <name type="scientific">Eutrema salsugineum</name>
    <name type="common">Saltwater cress</name>
    <name type="synonym">Sisymbrium salsugineum</name>
    <dbReference type="NCBI Taxonomy" id="72664"/>
    <lineage>
        <taxon>Eukaryota</taxon>
        <taxon>Viridiplantae</taxon>
        <taxon>Streptophyta</taxon>
        <taxon>Embryophyta</taxon>
        <taxon>Tracheophyta</taxon>
        <taxon>Spermatophyta</taxon>
        <taxon>Magnoliopsida</taxon>
        <taxon>eudicotyledons</taxon>
        <taxon>Gunneridae</taxon>
        <taxon>Pentapetalae</taxon>
        <taxon>rosids</taxon>
        <taxon>malvids</taxon>
        <taxon>Brassicales</taxon>
        <taxon>Brassicaceae</taxon>
        <taxon>Eutremeae</taxon>
        <taxon>Eutrema</taxon>
    </lineage>
</organism>
<reference evidence="4 5" key="1">
    <citation type="journal article" date="2013" name="Front. Plant Sci.">
        <title>The Reference Genome of the Halophytic Plant Eutrema salsugineum.</title>
        <authorList>
            <person name="Yang R."/>
            <person name="Jarvis D.E."/>
            <person name="Chen H."/>
            <person name="Beilstein M.A."/>
            <person name="Grimwood J."/>
            <person name="Jenkins J."/>
            <person name="Shu S."/>
            <person name="Prochnik S."/>
            <person name="Xin M."/>
            <person name="Ma C."/>
            <person name="Schmutz J."/>
            <person name="Wing R.A."/>
            <person name="Mitchell-Olds T."/>
            <person name="Schumaker K.S."/>
            <person name="Wang X."/>
        </authorList>
    </citation>
    <scope>NUCLEOTIDE SEQUENCE [LARGE SCALE GENOMIC DNA]</scope>
</reference>
<comment type="similarity">
    <text evidence="3">Belongs to the PMEI family.</text>
</comment>
<sequence>MVAYLRKNVLLVFIVAILFFVVSSYARFSMMVTKSEIDSTCKDKYFNSSLCFDVLNSTPNIGKLDFSGLTKVLISHQFRNISNTLKQIKMSEGNSTDWQAINLCGLRCLNVRITGVSTDIETCMDAVSTMKPIPQFLIMESTVINNIGSIILKILECYIRKEKIRCY</sequence>
<dbReference type="Gene3D" id="1.20.140.40">
    <property type="entry name" value="Invertase/pectin methylesterase inhibitor family protein"/>
    <property type="match status" value="1"/>
</dbReference>
<evidence type="ECO:0000256" key="2">
    <source>
        <dbReference type="ARBA" id="ARBA00023157"/>
    </source>
</evidence>
<keyword evidence="5" id="KW-1185">Reference proteome</keyword>
<dbReference type="InterPro" id="IPR035513">
    <property type="entry name" value="Invertase/methylesterase_inhib"/>
</dbReference>
<dbReference type="NCBIfam" id="TIGR01614">
    <property type="entry name" value="PME_inhib"/>
    <property type="match status" value="1"/>
</dbReference>
<protein>
    <recommendedName>
        <fullName evidence="6">Pectinesterase inhibitor domain-containing protein</fullName>
    </recommendedName>
</protein>
<dbReference type="PANTHER" id="PTHR36710:SF17">
    <property type="entry name" value="PLANT INVERTASE_PECTIN METHYLESTERASE INHIBITOR SUPERFAMILY PROTEIN"/>
    <property type="match status" value="1"/>
</dbReference>
<evidence type="ECO:0000313" key="4">
    <source>
        <dbReference type="EMBL" id="ESQ35693.1"/>
    </source>
</evidence>
<dbReference type="Proteomes" id="UP000030689">
    <property type="component" value="Unassembled WGS sequence"/>
</dbReference>
<keyword evidence="1" id="KW-0732">Signal</keyword>
<dbReference type="SUPFAM" id="SSF101148">
    <property type="entry name" value="Plant invertase/pectin methylesterase inhibitor"/>
    <property type="match status" value="1"/>
</dbReference>
<evidence type="ECO:0000256" key="1">
    <source>
        <dbReference type="ARBA" id="ARBA00022729"/>
    </source>
</evidence>
<dbReference type="GO" id="GO:0004857">
    <property type="term" value="F:enzyme inhibitor activity"/>
    <property type="evidence" value="ECO:0007669"/>
    <property type="project" value="InterPro"/>
</dbReference>